<feature type="domain" description="Mediator complex subunit Med12" evidence="9">
    <location>
        <begin position="97"/>
        <end position="157"/>
    </location>
</feature>
<accession>A0A9P0HNZ6</accession>
<protein>
    <recommendedName>
        <fullName evidence="9">Mediator complex subunit Med12 domain-containing protein</fullName>
    </recommendedName>
</protein>
<feature type="compositionally biased region" description="Low complexity" evidence="8">
    <location>
        <begin position="2014"/>
        <end position="2027"/>
    </location>
</feature>
<keyword evidence="3" id="KW-0678">Repressor</keyword>
<dbReference type="SMART" id="SM01281">
    <property type="entry name" value="Med12"/>
    <property type="match status" value="1"/>
</dbReference>
<dbReference type="PANTHER" id="PTHR46007:SF11">
    <property type="entry name" value="MEDIATOR OF RNA POLYMERASE II TRANSCRIPTION SUBUNIT 12"/>
    <property type="match status" value="1"/>
</dbReference>
<dbReference type="OrthoDB" id="20828at2759"/>
<evidence type="ECO:0000256" key="4">
    <source>
        <dbReference type="ARBA" id="ARBA00023015"/>
    </source>
</evidence>
<dbReference type="InterPro" id="IPR019035">
    <property type="entry name" value="Mediator_Med12"/>
</dbReference>
<dbReference type="GO" id="GO:0003713">
    <property type="term" value="F:transcription coactivator activity"/>
    <property type="evidence" value="ECO:0007669"/>
    <property type="project" value="TreeGrafter"/>
</dbReference>
<dbReference type="Pfam" id="PF12145">
    <property type="entry name" value="Med12-LCEWAV"/>
    <property type="match status" value="1"/>
</dbReference>
<comment type="subcellular location">
    <subcellularLocation>
        <location evidence="1">Nucleus</location>
    </subcellularLocation>
</comment>
<feature type="compositionally biased region" description="Polar residues" evidence="8">
    <location>
        <begin position="2069"/>
        <end position="2079"/>
    </location>
</feature>
<keyword evidence="7" id="KW-0539">Nucleus</keyword>
<evidence type="ECO:0000256" key="8">
    <source>
        <dbReference type="SAM" id="MobiDB-lite"/>
    </source>
</evidence>
<keyword evidence="4" id="KW-0805">Transcription regulation</keyword>
<gene>
    <name evidence="10" type="ORF">NEZAVI_LOCUS13752</name>
</gene>
<dbReference type="PANTHER" id="PTHR46007">
    <property type="entry name" value="MEDIATOR OF RNA POLYMERASE II TRANSCRIPTION SUBUNIT 12"/>
    <property type="match status" value="1"/>
</dbReference>
<evidence type="ECO:0000256" key="7">
    <source>
        <dbReference type="ARBA" id="ARBA00023242"/>
    </source>
</evidence>
<evidence type="ECO:0000256" key="1">
    <source>
        <dbReference type="ARBA" id="ARBA00004123"/>
    </source>
</evidence>
<proteinExistence type="inferred from homology"/>
<evidence type="ECO:0000256" key="5">
    <source>
        <dbReference type="ARBA" id="ARBA00023159"/>
    </source>
</evidence>
<evidence type="ECO:0000313" key="10">
    <source>
        <dbReference type="EMBL" id="CAH1405571.1"/>
    </source>
</evidence>
<evidence type="ECO:0000256" key="2">
    <source>
        <dbReference type="ARBA" id="ARBA00010289"/>
    </source>
</evidence>
<organism evidence="10 11">
    <name type="scientific">Nezara viridula</name>
    <name type="common">Southern green stink bug</name>
    <name type="synonym">Cimex viridulus</name>
    <dbReference type="NCBI Taxonomy" id="85310"/>
    <lineage>
        <taxon>Eukaryota</taxon>
        <taxon>Metazoa</taxon>
        <taxon>Ecdysozoa</taxon>
        <taxon>Arthropoda</taxon>
        <taxon>Hexapoda</taxon>
        <taxon>Insecta</taxon>
        <taxon>Pterygota</taxon>
        <taxon>Neoptera</taxon>
        <taxon>Paraneoptera</taxon>
        <taxon>Hemiptera</taxon>
        <taxon>Heteroptera</taxon>
        <taxon>Panheteroptera</taxon>
        <taxon>Pentatomomorpha</taxon>
        <taxon>Pentatomoidea</taxon>
        <taxon>Pentatomidae</taxon>
        <taxon>Pentatominae</taxon>
        <taxon>Nezara</taxon>
    </lineage>
</organism>
<dbReference type="InterPro" id="IPR021990">
    <property type="entry name" value="Mediator_Med12_LCEWAV"/>
</dbReference>
<evidence type="ECO:0000259" key="9">
    <source>
        <dbReference type="SMART" id="SM01281"/>
    </source>
</evidence>
<dbReference type="GO" id="GO:0045944">
    <property type="term" value="P:positive regulation of transcription by RNA polymerase II"/>
    <property type="evidence" value="ECO:0007669"/>
    <property type="project" value="TreeGrafter"/>
</dbReference>
<keyword evidence="11" id="KW-1185">Reference proteome</keyword>
<dbReference type="InterPro" id="IPR051647">
    <property type="entry name" value="Mediator_comp_sub12"/>
</dbReference>
<feature type="compositionally biased region" description="Low complexity" evidence="8">
    <location>
        <begin position="2037"/>
        <end position="2047"/>
    </location>
</feature>
<sequence>MKGFSYEKRYLKRPKLGPPDVYPQEPKQKEDELTINNVKHGFAAYPQLSDEFGTARNCNVTASKIGAYFNAIIGKKDEINTLPDSGRKRPQINHKDNFWPATARTKPAVEAWFKDLAGSKTLLALSKKVPNFNKKEEIFPLLCEFQVPMLRAAWFIKLSSAYTVAVTEAKLKKRQLPDPTQEWTGTLLKFLKEQLMKLQDFYQSTTQTVMSDEQKLALKLWHYNVQLTRYLYQEGLIDRQELLVWILDLVERYKNWAPADDGPLRLILPVVLQYLEEFTQNELMARKLAYFCSLRLSQLCTNQSGGGVSPNSPNHSLLGSMQNNNNSNNQAAITFNEYLNCPHHKDVVLALSVVIQVITLECPTALVWNSICEGKSACILNGSPLDQLPCSPTQLPMPHRNANTQIRNQLRLSEEIIKQRSHAAENKWSCDKWQTSCAGITHHRVLAALDALDRHSFYKVDTNNSLDTLYAKIFPNSPDKTQYSAEKDEPIVNLLCWWAVSGVRYGEHRAMAVAKLLERRNAHALAGGNDNNDTEDKDSSSSLPAALPVFQPLLMKFLDHDAPVLDDSSHSSSNRTMFTNLVHLFSELVRHDVFSHDAYMCTLISRGDLLQVNTTAGNTNPGSTRPNSNKPLDTPTTQIHLDSDPTALFDIKPNKIQEHGRPMEYDDSKAIDDDLGKILLSINQQNSMDDPVSPKDVGSALVGGGMDHDGAEAPDGPARAKPTRHLLYSTHFPLPQDESCSHECNQRHVLLYGVGRVRDEARHLVKRTAKDICKLFSKKFSIDVSEGGKVKKHSRNEFSFEATTARVQALSYFDQHVVTWQCAMTVLEMISSFASGNTNYLPVQEHVAFLFDLMELALNIYGLIDVCIQILKEIPEVEAQLAAKSSNHVRSYTTGLVLYIVGVLRRYHCCLLLSGEQTVAVFEGLCRVVKHISNPSDCSSAERCVLSHLYDLYSSCSLLKTRPHGAEPFSNAYPKIMNALYSPLTPSQSGGAAGPFMADVIKSVRRNMKVELAWVRQLNDSSDNRYSFVCNAIIAVCSTADIDRLNDLGHLCAELTASCNTLSSEWLGVLMALCYASSSPSYLDVLSQVDIHDLSIHNSLAVFTCILVARHCFSLADFVRHVAIPSLLKVYNEGRSDIDVDAEAGARLTCHLLLRLFKTSEVPQPAMYSVGTSPHPLPMGSGASSMRLSCDRHLLAAAHNNIMVAPVLAVLKAILVVGDAMVGRGSRTKVKSHKMTPPSGQPELSISHILGTSDILAASRDDLLMELSAGSMTPSGGLSELAQVVLKEMCSEEWILERCLQRPEELCTQDLMLDSMLTAKQAQRLLHMICYPDRPVISDANLDQKTMITNILENLELWTLRVSWLDMQLMLKQFPPGAPELNQWLDTVAKAAINLFNLSSPGKEEVSKSKSQSMWLVAPLVAKLPSPVQARVLKVAGQVLESSNWFTSSRNKGNARAGPQVGHHQPFLALVLTCLKGQEDQRESLLMSLNSQLTQCLQVAKEDRNYAYDTEKSRSMMQDALLLRFSLVGGMFDTIQRNTTLTTDWAILLVQLVIYGVIDLNNNSELFNTVIDMLATLIHSTLVSDSQSDKCEENKKHYQNLMKKLKKEVGEKNSPSIQYVRQLIPPPKKQFEVIACGHMGLLTDMKGNKIAFDSVDKHGLHVTEKQRMSPWDVLEGQKAPAPLSWSWFGAVRVERRILPFEDTHRLLHCHTHSLVKDSSYYLDPLPLPPEDIDPPKPIILAGSGSLGAKVELGTINKCTCVYCAQMKGGLHAESTPPSVESPRGGKRPLGKQVVAARRRKQQQKPGTPVMPHMQMQGGPATGQMVGNYQTQGQAGMFPSGPQQWPPYQQHPQQVYYQQQPQMQQSTNPRVNQVGTKQALSNMLRMRLPPSNQYMGQAQPQVQNFQPMQRQQMYRQQMQTPGMQAASQGGQMFPGQQQQMYPPNMQQQGMNQNYGGYGGGGATMNTGMFPDQGMMRTPEYQQRMRPPYMPQAPNVTMNSMGGPLSQPAPPYTRPQQQQQHFNQQQLNQRMRHQLMAIQQQQQQQGQAQNSNTLVQQLQRQMQSQQPNQQAHMYQQQPPPY</sequence>
<evidence type="ECO:0000256" key="6">
    <source>
        <dbReference type="ARBA" id="ARBA00023163"/>
    </source>
</evidence>
<feature type="region of interest" description="Disordered" evidence="8">
    <location>
        <begin position="1771"/>
        <end position="1812"/>
    </location>
</feature>
<dbReference type="Proteomes" id="UP001152798">
    <property type="component" value="Chromosome 6"/>
</dbReference>
<feature type="region of interest" description="Disordered" evidence="8">
    <location>
        <begin position="1997"/>
        <end position="2079"/>
    </location>
</feature>
<name>A0A9P0HNZ6_NEZVI</name>
<reference evidence="10" key="1">
    <citation type="submission" date="2022-01" db="EMBL/GenBank/DDBJ databases">
        <authorList>
            <person name="King R."/>
        </authorList>
    </citation>
    <scope>NUCLEOTIDE SEQUENCE</scope>
</reference>
<keyword evidence="5" id="KW-0010">Activator</keyword>
<dbReference type="EMBL" id="OV725082">
    <property type="protein sequence ID" value="CAH1405571.1"/>
    <property type="molecule type" value="Genomic_DNA"/>
</dbReference>
<feature type="region of interest" description="Disordered" evidence="8">
    <location>
        <begin position="1"/>
        <end position="28"/>
    </location>
</feature>
<dbReference type="Pfam" id="PF09497">
    <property type="entry name" value="Med12"/>
    <property type="match status" value="1"/>
</dbReference>
<feature type="compositionally biased region" description="Low complexity" evidence="8">
    <location>
        <begin position="2054"/>
        <end position="2068"/>
    </location>
</feature>
<keyword evidence="6" id="KW-0804">Transcription</keyword>
<dbReference type="GO" id="GO:0016592">
    <property type="term" value="C:mediator complex"/>
    <property type="evidence" value="ECO:0007669"/>
    <property type="project" value="InterPro"/>
</dbReference>
<comment type="similarity">
    <text evidence="2">Belongs to the Mediator complex subunit 12 family.</text>
</comment>
<evidence type="ECO:0000256" key="3">
    <source>
        <dbReference type="ARBA" id="ARBA00022491"/>
    </source>
</evidence>
<evidence type="ECO:0000313" key="11">
    <source>
        <dbReference type="Proteomes" id="UP001152798"/>
    </source>
</evidence>